<keyword evidence="3" id="KW-1185">Reference proteome</keyword>
<evidence type="ECO:0000313" key="1">
    <source>
        <dbReference type="EMBL" id="KFB44365.1"/>
    </source>
</evidence>
<dbReference type="AlphaFoldDB" id="A0A084W2C1"/>
<accession>A0A084W2C1</accession>
<proteinExistence type="predicted"/>
<dbReference type="EMBL" id="ATLV01019596">
    <property type="status" value="NOT_ANNOTATED_CDS"/>
    <property type="molecule type" value="Genomic_DNA"/>
</dbReference>
<evidence type="ECO:0000313" key="2">
    <source>
        <dbReference type="EnsemblMetazoa" id="ASIC012306-PA"/>
    </source>
</evidence>
<reference evidence="2" key="2">
    <citation type="submission" date="2020-05" db="UniProtKB">
        <authorList>
            <consortium name="EnsemblMetazoa"/>
        </authorList>
    </citation>
    <scope>IDENTIFICATION</scope>
</reference>
<dbReference type="EMBL" id="KE525275">
    <property type="protein sequence ID" value="KFB44365.1"/>
    <property type="molecule type" value="Genomic_DNA"/>
</dbReference>
<dbReference type="GO" id="GO:0016740">
    <property type="term" value="F:transferase activity"/>
    <property type="evidence" value="ECO:0007669"/>
    <property type="project" value="UniProtKB-KW"/>
</dbReference>
<organism evidence="1">
    <name type="scientific">Anopheles sinensis</name>
    <name type="common">Mosquito</name>
    <dbReference type="NCBI Taxonomy" id="74873"/>
    <lineage>
        <taxon>Eukaryota</taxon>
        <taxon>Metazoa</taxon>
        <taxon>Ecdysozoa</taxon>
        <taxon>Arthropoda</taxon>
        <taxon>Hexapoda</taxon>
        <taxon>Insecta</taxon>
        <taxon>Pterygota</taxon>
        <taxon>Neoptera</taxon>
        <taxon>Endopterygota</taxon>
        <taxon>Diptera</taxon>
        <taxon>Nematocera</taxon>
        <taxon>Culicoidea</taxon>
        <taxon>Culicidae</taxon>
        <taxon>Anophelinae</taxon>
        <taxon>Anopheles</taxon>
    </lineage>
</organism>
<gene>
    <name evidence="1" type="ORF">ZHAS_00012306</name>
</gene>
<name>A0A084W2C1_ANOSI</name>
<keyword evidence="1" id="KW-0808">Transferase</keyword>
<sequence length="65" mass="6866">MEGAGVEGKTAICNPKILPNEAPQLVKVVSRSVDGGAQYFTNLDNNFLALADATDNNGHQPTVRP</sequence>
<reference evidence="1 3" key="1">
    <citation type="journal article" date="2014" name="BMC Genomics">
        <title>Genome sequence of Anopheles sinensis provides insight into genetics basis of mosquito competence for malaria parasites.</title>
        <authorList>
            <person name="Zhou D."/>
            <person name="Zhang D."/>
            <person name="Ding G."/>
            <person name="Shi L."/>
            <person name="Hou Q."/>
            <person name="Ye Y."/>
            <person name="Xu Y."/>
            <person name="Zhou H."/>
            <person name="Xiong C."/>
            <person name="Li S."/>
            <person name="Yu J."/>
            <person name="Hong S."/>
            <person name="Yu X."/>
            <person name="Zou P."/>
            <person name="Chen C."/>
            <person name="Chang X."/>
            <person name="Wang W."/>
            <person name="Lv Y."/>
            <person name="Sun Y."/>
            <person name="Ma L."/>
            <person name="Shen B."/>
            <person name="Zhu C."/>
        </authorList>
    </citation>
    <scope>NUCLEOTIDE SEQUENCE [LARGE SCALE GENOMIC DNA]</scope>
</reference>
<dbReference type="VEuPathDB" id="VectorBase:ASIC012306"/>
<protein>
    <submittedName>
        <fullName evidence="1 2">Aspartyl/glutamyl-tRNA(Asn/Gln) amidotransferase subunit A</fullName>
    </submittedName>
</protein>
<evidence type="ECO:0000313" key="3">
    <source>
        <dbReference type="Proteomes" id="UP000030765"/>
    </source>
</evidence>
<dbReference type="EnsemblMetazoa" id="ASIC012306-RA">
    <property type="protein sequence ID" value="ASIC012306-PA"/>
    <property type="gene ID" value="ASIC012306"/>
</dbReference>
<dbReference type="Proteomes" id="UP000030765">
    <property type="component" value="Unassembled WGS sequence"/>
</dbReference>